<evidence type="ECO:0000259" key="7">
    <source>
        <dbReference type="PROSITE" id="PS50850"/>
    </source>
</evidence>
<feature type="transmembrane region" description="Helical" evidence="6">
    <location>
        <begin position="271"/>
        <end position="293"/>
    </location>
</feature>
<reference evidence="8 9" key="1">
    <citation type="submission" date="2019-05" db="EMBL/GenBank/DDBJ databases">
        <title>Draft genome sequence of Nonomuraea zeae DSM 100528.</title>
        <authorList>
            <person name="Saricaoglu S."/>
            <person name="Isik K."/>
        </authorList>
    </citation>
    <scope>NUCLEOTIDE SEQUENCE [LARGE SCALE GENOMIC DNA]</scope>
    <source>
        <strain evidence="8 9">DSM 100528</strain>
    </source>
</reference>
<evidence type="ECO:0000256" key="6">
    <source>
        <dbReference type="SAM" id="Phobius"/>
    </source>
</evidence>
<keyword evidence="4 6" id="KW-1133">Transmembrane helix</keyword>
<dbReference type="EMBL" id="VCKX01000361">
    <property type="protein sequence ID" value="TMR17060.1"/>
    <property type="molecule type" value="Genomic_DNA"/>
</dbReference>
<feature type="transmembrane region" description="Helical" evidence="6">
    <location>
        <begin position="91"/>
        <end position="113"/>
    </location>
</feature>
<evidence type="ECO:0000256" key="3">
    <source>
        <dbReference type="ARBA" id="ARBA00022692"/>
    </source>
</evidence>
<accession>A0A5S4FEU4</accession>
<evidence type="ECO:0000256" key="1">
    <source>
        <dbReference type="ARBA" id="ARBA00004651"/>
    </source>
</evidence>
<dbReference type="InterPro" id="IPR020846">
    <property type="entry name" value="MFS_dom"/>
</dbReference>
<feature type="transmembrane region" description="Helical" evidence="6">
    <location>
        <begin position="330"/>
        <end position="350"/>
    </location>
</feature>
<dbReference type="Proteomes" id="UP000306628">
    <property type="component" value="Unassembled WGS sequence"/>
</dbReference>
<name>A0A5S4FEU4_9ACTN</name>
<dbReference type="PANTHER" id="PTHR42718:SF9">
    <property type="entry name" value="MAJOR FACILITATOR SUPERFAMILY MULTIDRUG TRANSPORTER MFSC"/>
    <property type="match status" value="1"/>
</dbReference>
<feature type="transmembrane region" description="Helical" evidence="6">
    <location>
        <begin position="35"/>
        <end position="54"/>
    </location>
</feature>
<feature type="transmembrane region" description="Helical" evidence="6">
    <location>
        <begin position="362"/>
        <end position="381"/>
    </location>
</feature>
<dbReference type="OrthoDB" id="3392002at2"/>
<dbReference type="InterPro" id="IPR011701">
    <property type="entry name" value="MFS"/>
</dbReference>
<evidence type="ECO:0000313" key="9">
    <source>
        <dbReference type="Proteomes" id="UP000306628"/>
    </source>
</evidence>
<comment type="subcellular location">
    <subcellularLocation>
        <location evidence="1">Cell membrane</location>
        <topology evidence="1">Multi-pass membrane protein</topology>
    </subcellularLocation>
</comment>
<dbReference type="PROSITE" id="PS50850">
    <property type="entry name" value="MFS"/>
    <property type="match status" value="1"/>
</dbReference>
<dbReference type="AlphaFoldDB" id="A0A5S4FEU4"/>
<evidence type="ECO:0000313" key="8">
    <source>
        <dbReference type="EMBL" id="TMR17060.1"/>
    </source>
</evidence>
<dbReference type="SUPFAM" id="SSF103473">
    <property type="entry name" value="MFS general substrate transporter"/>
    <property type="match status" value="1"/>
</dbReference>
<feature type="transmembrane region" description="Helical" evidence="6">
    <location>
        <begin position="244"/>
        <end position="265"/>
    </location>
</feature>
<dbReference type="PANTHER" id="PTHR42718">
    <property type="entry name" value="MAJOR FACILITATOR SUPERFAMILY MULTIDRUG TRANSPORTER MFSC"/>
    <property type="match status" value="1"/>
</dbReference>
<dbReference type="GO" id="GO:0022857">
    <property type="term" value="F:transmembrane transporter activity"/>
    <property type="evidence" value="ECO:0007669"/>
    <property type="project" value="InterPro"/>
</dbReference>
<feature type="domain" description="Major facilitator superfamily (MFS) profile" evidence="7">
    <location>
        <begin position="1"/>
        <end position="409"/>
    </location>
</feature>
<protein>
    <submittedName>
        <fullName evidence="8">MFS transporter</fullName>
    </submittedName>
</protein>
<dbReference type="Pfam" id="PF07690">
    <property type="entry name" value="MFS_1"/>
    <property type="match status" value="1"/>
</dbReference>
<proteinExistence type="predicted"/>
<feature type="transmembrane region" description="Helical" evidence="6">
    <location>
        <begin position="125"/>
        <end position="144"/>
    </location>
</feature>
<keyword evidence="9" id="KW-1185">Reference proteome</keyword>
<organism evidence="8 9">
    <name type="scientific">Nonomuraea zeae</name>
    <dbReference type="NCBI Taxonomy" id="1642303"/>
    <lineage>
        <taxon>Bacteria</taxon>
        <taxon>Bacillati</taxon>
        <taxon>Actinomycetota</taxon>
        <taxon>Actinomycetes</taxon>
        <taxon>Streptosporangiales</taxon>
        <taxon>Streptosporangiaceae</taxon>
        <taxon>Nonomuraea</taxon>
    </lineage>
</organism>
<dbReference type="CDD" id="cd17321">
    <property type="entry name" value="MFS_MMR_MDR_like"/>
    <property type="match status" value="1"/>
</dbReference>
<keyword evidence="5 6" id="KW-0472">Membrane</keyword>
<comment type="caution">
    <text evidence="8">The sequence shown here is derived from an EMBL/GenBank/DDBJ whole genome shotgun (WGS) entry which is preliminary data.</text>
</comment>
<feature type="transmembrane region" description="Helical" evidence="6">
    <location>
        <begin position="66"/>
        <end position="85"/>
    </location>
</feature>
<gene>
    <name evidence="8" type="ORF">ETD85_54605</name>
</gene>
<keyword evidence="3 6" id="KW-0812">Transmembrane</keyword>
<evidence type="ECO:0000256" key="2">
    <source>
        <dbReference type="ARBA" id="ARBA00022448"/>
    </source>
</evidence>
<keyword evidence="2" id="KW-0813">Transport</keyword>
<feature type="transmembrane region" description="Helical" evidence="6">
    <location>
        <begin position="182"/>
        <end position="199"/>
    </location>
</feature>
<feature type="transmembrane region" description="Helical" evidence="6">
    <location>
        <begin position="150"/>
        <end position="170"/>
    </location>
</feature>
<evidence type="ECO:0000256" key="5">
    <source>
        <dbReference type="ARBA" id="ARBA00023136"/>
    </source>
</evidence>
<feature type="transmembrane region" description="Helical" evidence="6">
    <location>
        <begin position="205"/>
        <end position="223"/>
    </location>
</feature>
<evidence type="ECO:0000256" key="4">
    <source>
        <dbReference type="ARBA" id="ARBA00022989"/>
    </source>
</evidence>
<feature type="transmembrane region" description="Helical" evidence="6">
    <location>
        <begin position="387"/>
        <end position="404"/>
    </location>
</feature>
<dbReference type="InterPro" id="IPR036259">
    <property type="entry name" value="MFS_trans_sf"/>
</dbReference>
<sequence>MFGFSLAYFLVILDTTVLTIALPDLSASLGGSLAGQQWAVNAYTVAFAACLLAGGAVADRYGAARVFKAGVAAFGVISLLSAAAPDLGWLIALRALLGVAGALCTGGSLGLLAEMFPVPAARARATGLWAAITGSALAVGPLLGGVLVDLYGWRAVFLINPPVALISLLAMRKARSPRGHRLIDWWVQVLACAFLGLVAEALIDSSYLAGLLALAALAGLVLAERRSHAPALPGGLLAATWPELLAGTVANFAFSGALFVLTLFLQDTRHLAPMAAGLAFLPLTLPMTVNPLLTGRLVARYGPRPPIFCGLALLTVGLGGLGLTDVLVPWLVVMGFGLSFVLPALMAGMVNSAPPGTAGTAGGVLNAFRQVGATLGVAVLGGLSRPLLAAAVLVCLTCACYGAVGSRRRSRVPAAAE</sequence>
<feature type="transmembrane region" description="Helical" evidence="6">
    <location>
        <begin position="305"/>
        <end position="324"/>
    </location>
</feature>
<dbReference type="Gene3D" id="1.20.1250.20">
    <property type="entry name" value="MFS general substrate transporter like domains"/>
    <property type="match status" value="2"/>
</dbReference>
<dbReference type="GO" id="GO:0005886">
    <property type="term" value="C:plasma membrane"/>
    <property type="evidence" value="ECO:0007669"/>
    <property type="project" value="UniProtKB-SubCell"/>
</dbReference>
<dbReference type="RefSeq" id="WP_138697745.1">
    <property type="nucleotide sequence ID" value="NZ_JBHSAZ010000089.1"/>
</dbReference>